<dbReference type="GO" id="GO:0016788">
    <property type="term" value="F:hydrolase activity, acting on ester bonds"/>
    <property type="evidence" value="ECO:0007669"/>
    <property type="project" value="InterPro"/>
</dbReference>
<accession>A0AAD7SSS9</accession>
<keyword evidence="2" id="KW-0378">Hydrolase</keyword>
<feature type="compositionally biased region" description="Polar residues" evidence="3">
    <location>
        <begin position="584"/>
        <end position="603"/>
    </location>
</feature>
<dbReference type="EMBL" id="JAINUG010000036">
    <property type="protein sequence ID" value="KAJ8408155.1"/>
    <property type="molecule type" value="Genomic_DNA"/>
</dbReference>
<dbReference type="SUPFAM" id="SSF51556">
    <property type="entry name" value="Metallo-dependent hydrolases"/>
    <property type="match status" value="1"/>
</dbReference>
<feature type="compositionally biased region" description="Polar residues" evidence="3">
    <location>
        <begin position="614"/>
        <end position="624"/>
    </location>
</feature>
<evidence type="ECO:0000313" key="4">
    <source>
        <dbReference type="EMBL" id="KAJ8408155.1"/>
    </source>
</evidence>
<dbReference type="FunFam" id="3.20.20.140:FF:000027">
    <property type="entry name" value="putative deoxyribonuclease TATDN2"/>
    <property type="match status" value="1"/>
</dbReference>
<name>A0AAD7SSS9_9TELE</name>
<evidence type="ECO:0000256" key="1">
    <source>
        <dbReference type="ARBA" id="ARBA00009275"/>
    </source>
</evidence>
<dbReference type="Gene3D" id="3.20.20.140">
    <property type="entry name" value="Metal-dependent hydrolases"/>
    <property type="match status" value="1"/>
</dbReference>
<feature type="compositionally biased region" description="Polar residues" evidence="3">
    <location>
        <begin position="442"/>
        <end position="453"/>
    </location>
</feature>
<feature type="region of interest" description="Disordered" evidence="3">
    <location>
        <begin position="409"/>
        <end position="627"/>
    </location>
</feature>
<dbReference type="InterPro" id="IPR001130">
    <property type="entry name" value="TatD-like"/>
</dbReference>
<dbReference type="PROSITE" id="PS01091">
    <property type="entry name" value="TATD_3"/>
    <property type="match status" value="1"/>
</dbReference>
<dbReference type="PANTHER" id="PTHR46363">
    <property type="entry name" value="DEOXYRIBONUCLEASE TATDN2-RELATED"/>
    <property type="match status" value="1"/>
</dbReference>
<dbReference type="Pfam" id="PF01026">
    <property type="entry name" value="TatD_DNase"/>
    <property type="match status" value="1"/>
</dbReference>
<comment type="caution">
    <text evidence="4">The sequence shown here is derived from an EMBL/GenBank/DDBJ whole genome shotgun (WGS) entry which is preliminary data.</text>
</comment>
<dbReference type="InterPro" id="IPR032466">
    <property type="entry name" value="Metal_Hydrolase"/>
</dbReference>
<comment type="similarity">
    <text evidence="1">Belongs to the metallo-dependent hydrolases superfamily. TatD-type hydrolase family.</text>
</comment>
<dbReference type="AlphaFoldDB" id="A0AAD7SSS9"/>
<gene>
    <name evidence="4" type="ORF">AAFF_G00263830</name>
</gene>
<dbReference type="InterPro" id="IPR018228">
    <property type="entry name" value="DNase_TatD-rel_CS"/>
</dbReference>
<dbReference type="PANTHER" id="PTHR46363:SF1">
    <property type="entry name" value="DEOXYRIBONUCLEASE TATDN2-RELATED"/>
    <property type="match status" value="1"/>
</dbReference>
<evidence type="ECO:0000256" key="3">
    <source>
        <dbReference type="SAM" id="MobiDB-lite"/>
    </source>
</evidence>
<organism evidence="4 5">
    <name type="scientific">Aldrovandia affinis</name>
    <dbReference type="NCBI Taxonomy" id="143900"/>
    <lineage>
        <taxon>Eukaryota</taxon>
        <taxon>Metazoa</taxon>
        <taxon>Chordata</taxon>
        <taxon>Craniata</taxon>
        <taxon>Vertebrata</taxon>
        <taxon>Euteleostomi</taxon>
        <taxon>Actinopterygii</taxon>
        <taxon>Neopterygii</taxon>
        <taxon>Teleostei</taxon>
        <taxon>Notacanthiformes</taxon>
        <taxon>Halosauridae</taxon>
        <taxon>Aldrovandia</taxon>
    </lineage>
</organism>
<evidence type="ECO:0000313" key="5">
    <source>
        <dbReference type="Proteomes" id="UP001221898"/>
    </source>
</evidence>
<feature type="region of interest" description="Disordered" evidence="3">
    <location>
        <begin position="183"/>
        <end position="202"/>
    </location>
</feature>
<reference evidence="4" key="1">
    <citation type="journal article" date="2023" name="Science">
        <title>Genome structures resolve the early diversification of teleost fishes.</title>
        <authorList>
            <person name="Parey E."/>
            <person name="Louis A."/>
            <person name="Montfort J."/>
            <person name="Bouchez O."/>
            <person name="Roques C."/>
            <person name="Iampietro C."/>
            <person name="Lluch J."/>
            <person name="Castinel A."/>
            <person name="Donnadieu C."/>
            <person name="Desvignes T."/>
            <person name="Floi Bucao C."/>
            <person name="Jouanno E."/>
            <person name="Wen M."/>
            <person name="Mejri S."/>
            <person name="Dirks R."/>
            <person name="Jansen H."/>
            <person name="Henkel C."/>
            <person name="Chen W.J."/>
            <person name="Zahm M."/>
            <person name="Cabau C."/>
            <person name="Klopp C."/>
            <person name="Thompson A.W."/>
            <person name="Robinson-Rechavi M."/>
            <person name="Braasch I."/>
            <person name="Lecointre G."/>
            <person name="Bobe J."/>
            <person name="Postlethwait J.H."/>
            <person name="Berthelot C."/>
            <person name="Roest Crollius H."/>
            <person name="Guiguen Y."/>
        </authorList>
    </citation>
    <scope>NUCLEOTIDE SEQUENCE</scope>
    <source>
        <strain evidence="4">NC1722</strain>
    </source>
</reference>
<sequence>MPISPRAPKCVEPALPAPLRPIDQWHNTHVVVSQLASLLQQVLTYRHYKMDDRRKVKFKWLRSAVWSPTKYRKNSMGVSRPTRWDNVEINEDDALVDSLNVSTGSAELENMCSDTPKRPSSPADKQEASGSAECPVQPRIRRNRCSQKLFQNEEKVFPPVKIPQAAQMDMPFTLKECLENKDVLKSHPGGRKRKDRSPGGGSKAIYLQALRAAIQGGGDKKPGEVKYGAERSASTALRLQDREFSLDTSEEGPSPKLHDVMHFDGSCTNKMESPEGEQVGDKDRWLHPLVFIDTDLEEDIVLAGKDTREVILKEDCEDPDWSDMDDPVEVQTFSQPEECVAHNQSKDYCCDDILPPLEYVAKPLPHFMMVQKPSETWSSGVQAPSTLSTLTSGIKLPCDPYPNTWRGGVQSPCDSSPNTWRGRVQSPCDSSPNTWRGGVQSPCDSSPNTSRGRVQSPCDPSPNMWRGVVQSPCDPSPNTSRGRVQSPCDPSPNTSRGRVQSPCDPSPNTSRGGVQSPCDPSPNTSRGRVQSPCDPSPNMWRGGVQSPCDPSPNTSRGGVQSPCDPSPNTSRGRVQSPCDLSPKTWLSDQLSSPNTLRSIQTPGLPSITGRAGDQQHQSNTNQSYDPFALPIHRTKTTSSSLSFRSRVPLYSSFSSSLFASYDGNARRRSESGLARSQPLSGSTAEATRRVSLGAEPVWTSHPPSSREGQLGFIDTHCHLDMLYGKLGFHGTFSRFRSLHQSSFPLEFHGCIADFCNPRVMVKEWIWESLLKEDLVWGAFGCHPHFAKEYTAAHERSILNAMRHPKAIAFGEIGLDYSHKCSTDVATQKQVFERQLRLGVEIKKPLVIHCRDADEDLLQIMKKVVPRDYKIHRHCFTNSYKVIEPFLQEFPNLSVGFTALITYPRAVEAKEAVRRIPLDRIVVETDAPYFLPRQVPKSVSRFSHPGLAIHTLREISHLKGEPLSTVFATVRSTTAKLYGL</sequence>
<dbReference type="PROSITE" id="PS01090">
    <property type="entry name" value="TATD_2"/>
    <property type="match status" value="1"/>
</dbReference>
<dbReference type="PROSITE" id="PS01137">
    <property type="entry name" value="TATD_1"/>
    <property type="match status" value="1"/>
</dbReference>
<dbReference type="CDD" id="cd01310">
    <property type="entry name" value="TatD_DNAse"/>
    <property type="match status" value="1"/>
</dbReference>
<protein>
    <submittedName>
        <fullName evidence="4">Uncharacterized protein</fullName>
    </submittedName>
</protein>
<dbReference type="Proteomes" id="UP001221898">
    <property type="component" value="Unassembled WGS sequence"/>
</dbReference>
<keyword evidence="5" id="KW-1185">Reference proteome</keyword>
<proteinExistence type="inferred from homology"/>
<feature type="region of interest" description="Disordered" evidence="3">
    <location>
        <begin position="106"/>
        <end position="138"/>
    </location>
</feature>
<evidence type="ECO:0000256" key="2">
    <source>
        <dbReference type="ARBA" id="ARBA00022801"/>
    </source>
</evidence>